<feature type="chain" id="PRO_5036262538" description="Secreted protein" evidence="1">
    <location>
        <begin position="27"/>
        <end position="107"/>
    </location>
</feature>
<accession>A0A8D8Y285</accession>
<name>A0A8D8Y285_9HEMI</name>
<dbReference type="EMBL" id="HBUF01354414">
    <property type="protein sequence ID" value="CAG6716390.1"/>
    <property type="molecule type" value="Transcribed_RNA"/>
</dbReference>
<evidence type="ECO:0000256" key="1">
    <source>
        <dbReference type="SAM" id="SignalP"/>
    </source>
</evidence>
<feature type="signal peptide" evidence="1">
    <location>
        <begin position="1"/>
        <end position="26"/>
    </location>
</feature>
<dbReference type="AlphaFoldDB" id="A0A8D8Y285"/>
<dbReference type="EMBL" id="HBUF01354413">
    <property type="protein sequence ID" value="CAG6716388.1"/>
    <property type="molecule type" value="Transcribed_RNA"/>
</dbReference>
<reference evidence="2" key="1">
    <citation type="submission" date="2021-05" db="EMBL/GenBank/DDBJ databases">
        <authorList>
            <person name="Alioto T."/>
            <person name="Alioto T."/>
            <person name="Gomez Garrido J."/>
        </authorList>
    </citation>
    <scope>NUCLEOTIDE SEQUENCE</scope>
</reference>
<keyword evidence="1" id="KW-0732">Signal</keyword>
<sequence length="107" mass="12274">MIVTFSSSCRSAVIILLLTASHLTHFLSTSSVHTSATPSLALTSMLTPEYFKRYLSSSVSSPFPFDKFQQVNNPRPENLTHARFNRRPPLNILLCLFKFFRRHFQLI</sequence>
<proteinExistence type="predicted"/>
<evidence type="ECO:0008006" key="3">
    <source>
        <dbReference type="Google" id="ProtNLM"/>
    </source>
</evidence>
<evidence type="ECO:0000313" key="2">
    <source>
        <dbReference type="EMBL" id="CAG6716388.1"/>
    </source>
</evidence>
<protein>
    <recommendedName>
        <fullName evidence="3">Secreted protein</fullName>
    </recommendedName>
</protein>
<organism evidence="2">
    <name type="scientific">Cacopsylla melanoneura</name>
    <dbReference type="NCBI Taxonomy" id="428564"/>
    <lineage>
        <taxon>Eukaryota</taxon>
        <taxon>Metazoa</taxon>
        <taxon>Ecdysozoa</taxon>
        <taxon>Arthropoda</taxon>
        <taxon>Hexapoda</taxon>
        <taxon>Insecta</taxon>
        <taxon>Pterygota</taxon>
        <taxon>Neoptera</taxon>
        <taxon>Paraneoptera</taxon>
        <taxon>Hemiptera</taxon>
        <taxon>Sternorrhyncha</taxon>
        <taxon>Psylloidea</taxon>
        <taxon>Psyllidae</taxon>
        <taxon>Psyllinae</taxon>
        <taxon>Cacopsylla</taxon>
    </lineage>
</organism>
<dbReference type="EMBL" id="HBUF01354415">
    <property type="protein sequence ID" value="CAG6716392.1"/>
    <property type="molecule type" value="Transcribed_RNA"/>
</dbReference>